<evidence type="ECO:0000256" key="8">
    <source>
        <dbReference type="SAM" id="Phobius"/>
    </source>
</evidence>
<dbReference type="Gene3D" id="1.20.1250.20">
    <property type="entry name" value="MFS general substrate transporter like domains"/>
    <property type="match status" value="1"/>
</dbReference>
<dbReference type="AlphaFoldDB" id="A0A2P8I4I5"/>
<feature type="transmembrane region" description="Helical" evidence="8">
    <location>
        <begin position="455"/>
        <end position="473"/>
    </location>
</feature>
<evidence type="ECO:0000313" key="10">
    <source>
        <dbReference type="EMBL" id="PSL53380.1"/>
    </source>
</evidence>
<evidence type="ECO:0000256" key="6">
    <source>
        <dbReference type="ARBA" id="ARBA00023136"/>
    </source>
</evidence>
<keyword evidence="3" id="KW-1003">Cell membrane</keyword>
<feature type="region of interest" description="Disordered" evidence="7">
    <location>
        <begin position="1"/>
        <end position="20"/>
    </location>
</feature>
<proteinExistence type="predicted"/>
<sequence length="496" mass="51040">MSSQRSDQPSPTPDSVEPPDPRRWKALALLGTAFFMVILDATIVLTAIPSIQDDLNFDVAGVQWVLTGYVITFGGLMLFFGRVADLMGRRGVFLAGTALFVLSSLLCGIAWDGGVLITGRVIQGISAAIMAPTALSIVVSVFRDPAERNQALGVWGALGGIGATAGLLLGGVITSGISWEWIFFINVPVGIAIFLLVPALISESKERVEVRKFDVAGAITVTASLVLLIYAIINAPEVGWGSTGTIVQLVAAAVLMALFIVIESRSAAPLVPLRIFKLGTLTAGNLTIFAVGLTVDGMLFPLTLYVQDVLDYSALQFGLTSAVMTVMSIVGAFAGQAAVTKLGLRPIGVPALLLIAVGTGLLITVSANGTFWGDLFWGMLIFGPGMGAAFVASQIAALDGVAEEESGLAAGLVDTSFNIGSALGIAIVTSVALSVSKGFATDDPKIALTEGLQSAFLVATVFAVLGLLAAFLLPGKTPDPAGADAGAEAALASKKD</sequence>
<feature type="transmembrane region" description="Helical" evidence="8">
    <location>
        <begin position="347"/>
        <end position="369"/>
    </location>
</feature>
<accession>A0A2P8I4I5</accession>
<feature type="transmembrane region" description="Helical" evidence="8">
    <location>
        <begin position="181"/>
        <end position="201"/>
    </location>
</feature>
<evidence type="ECO:0000256" key="4">
    <source>
        <dbReference type="ARBA" id="ARBA00022692"/>
    </source>
</evidence>
<feature type="transmembrane region" description="Helical" evidence="8">
    <location>
        <begin position="60"/>
        <end position="80"/>
    </location>
</feature>
<feature type="transmembrane region" description="Helical" evidence="8">
    <location>
        <begin position="154"/>
        <end position="175"/>
    </location>
</feature>
<feature type="transmembrane region" description="Helical" evidence="8">
    <location>
        <begin position="213"/>
        <end position="233"/>
    </location>
</feature>
<dbReference type="GO" id="GO:0022857">
    <property type="term" value="F:transmembrane transporter activity"/>
    <property type="evidence" value="ECO:0007669"/>
    <property type="project" value="InterPro"/>
</dbReference>
<evidence type="ECO:0000256" key="3">
    <source>
        <dbReference type="ARBA" id="ARBA00022475"/>
    </source>
</evidence>
<evidence type="ECO:0000256" key="1">
    <source>
        <dbReference type="ARBA" id="ARBA00004651"/>
    </source>
</evidence>
<dbReference type="SUPFAM" id="SSF103473">
    <property type="entry name" value="MFS general substrate transporter"/>
    <property type="match status" value="1"/>
</dbReference>
<evidence type="ECO:0000259" key="9">
    <source>
        <dbReference type="PROSITE" id="PS50850"/>
    </source>
</evidence>
<keyword evidence="11" id="KW-1185">Reference proteome</keyword>
<protein>
    <submittedName>
        <fullName evidence="10">EmrB/QacA subfamily drug resistance transporter</fullName>
    </submittedName>
</protein>
<keyword evidence="5 8" id="KW-1133">Transmembrane helix</keyword>
<name>A0A2P8I4I5_SACCR</name>
<keyword evidence="6 8" id="KW-0472">Membrane</keyword>
<reference evidence="10 11" key="1">
    <citation type="submission" date="2018-03" db="EMBL/GenBank/DDBJ databases">
        <title>Genomic Encyclopedia of Type Strains, Phase III (KMG-III): the genomes of soil and plant-associated and newly described type strains.</title>
        <authorList>
            <person name="Whitman W."/>
        </authorList>
    </citation>
    <scope>NUCLEOTIDE SEQUENCE [LARGE SCALE GENOMIC DNA]</scope>
    <source>
        <strain evidence="10 11">CGMCC 4.7097</strain>
    </source>
</reference>
<organism evidence="10 11">
    <name type="scientific">Saccharothrix carnea</name>
    <dbReference type="NCBI Taxonomy" id="1280637"/>
    <lineage>
        <taxon>Bacteria</taxon>
        <taxon>Bacillati</taxon>
        <taxon>Actinomycetota</taxon>
        <taxon>Actinomycetes</taxon>
        <taxon>Pseudonocardiales</taxon>
        <taxon>Pseudonocardiaceae</taxon>
        <taxon>Saccharothrix</taxon>
    </lineage>
</organism>
<feature type="transmembrane region" description="Helical" evidence="8">
    <location>
        <begin position="92"/>
        <end position="111"/>
    </location>
</feature>
<feature type="transmembrane region" description="Helical" evidence="8">
    <location>
        <begin position="27"/>
        <end position="48"/>
    </location>
</feature>
<evidence type="ECO:0000256" key="7">
    <source>
        <dbReference type="SAM" id="MobiDB-lite"/>
    </source>
</evidence>
<feature type="transmembrane region" description="Helical" evidence="8">
    <location>
        <begin position="117"/>
        <end position="142"/>
    </location>
</feature>
<dbReference type="PANTHER" id="PTHR42718">
    <property type="entry name" value="MAJOR FACILITATOR SUPERFAMILY MULTIDRUG TRANSPORTER MFSC"/>
    <property type="match status" value="1"/>
</dbReference>
<dbReference type="EMBL" id="PYAX01000009">
    <property type="protein sequence ID" value="PSL53380.1"/>
    <property type="molecule type" value="Genomic_DNA"/>
</dbReference>
<evidence type="ECO:0000313" key="11">
    <source>
        <dbReference type="Proteomes" id="UP000241118"/>
    </source>
</evidence>
<feature type="transmembrane region" description="Helical" evidence="8">
    <location>
        <begin position="315"/>
        <end position="335"/>
    </location>
</feature>
<feature type="transmembrane region" description="Helical" evidence="8">
    <location>
        <begin position="245"/>
        <end position="263"/>
    </location>
</feature>
<evidence type="ECO:0000256" key="2">
    <source>
        <dbReference type="ARBA" id="ARBA00022448"/>
    </source>
</evidence>
<dbReference type="InterPro" id="IPR020846">
    <property type="entry name" value="MFS_dom"/>
</dbReference>
<feature type="transmembrane region" description="Helical" evidence="8">
    <location>
        <begin position="275"/>
        <end position="295"/>
    </location>
</feature>
<dbReference type="Gene3D" id="1.20.1720.10">
    <property type="entry name" value="Multidrug resistance protein D"/>
    <property type="match status" value="1"/>
</dbReference>
<feature type="domain" description="Major facilitator superfamily (MFS) profile" evidence="9">
    <location>
        <begin position="26"/>
        <end position="478"/>
    </location>
</feature>
<dbReference type="InterPro" id="IPR036259">
    <property type="entry name" value="MFS_trans_sf"/>
</dbReference>
<dbReference type="PROSITE" id="PS50850">
    <property type="entry name" value="MFS"/>
    <property type="match status" value="1"/>
</dbReference>
<dbReference type="Proteomes" id="UP000241118">
    <property type="component" value="Unassembled WGS sequence"/>
</dbReference>
<dbReference type="Pfam" id="PF07690">
    <property type="entry name" value="MFS_1"/>
    <property type="match status" value="1"/>
</dbReference>
<gene>
    <name evidence="10" type="ORF">B0I31_109170</name>
</gene>
<dbReference type="InterPro" id="IPR011701">
    <property type="entry name" value="MFS"/>
</dbReference>
<feature type="transmembrane region" description="Helical" evidence="8">
    <location>
        <begin position="410"/>
        <end position="435"/>
    </location>
</feature>
<dbReference type="CDD" id="cd17321">
    <property type="entry name" value="MFS_MMR_MDR_like"/>
    <property type="match status" value="1"/>
</dbReference>
<keyword evidence="2" id="KW-0813">Transport</keyword>
<comment type="caution">
    <text evidence="10">The sequence shown here is derived from an EMBL/GenBank/DDBJ whole genome shotgun (WGS) entry which is preliminary data.</text>
</comment>
<dbReference type="PANTHER" id="PTHR42718:SF46">
    <property type="entry name" value="BLR6921 PROTEIN"/>
    <property type="match status" value="1"/>
</dbReference>
<evidence type="ECO:0000256" key="5">
    <source>
        <dbReference type="ARBA" id="ARBA00022989"/>
    </source>
</evidence>
<keyword evidence="4 8" id="KW-0812">Transmembrane</keyword>
<comment type="subcellular location">
    <subcellularLocation>
        <location evidence="1">Cell membrane</location>
        <topology evidence="1">Multi-pass membrane protein</topology>
    </subcellularLocation>
</comment>
<feature type="transmembrane region" description="Helical" evidence="8">
    <location>
        <begin position="375"/>
        <end position="398"/>
    </location>
</feature>
<dbReference type="GO" id="GO:0005886">
    <property type="term" value="C:plasma membrane"/>
    <property type="evidence" value="ECO:0007669"/>
    <property type="project" value="UniProtKB-SubCell"/>
</dbReference>